<reference evidence="2 3" key="1">
    <citation type="submission" date="2017-04" db="EMBL/GenBank/DDBJ databases">
        <title>MLSA of the genus Halorubrum.</title>
        <authorList>
            <person name="De La Haba R."/>
            <person name="Sanchez-Porro C."/>
            <person name="Infante-Dominguez C."/>
            <person name="Ventosa A."/>
        </authorList>
    </citation>
    <scope>NUCLEOTIDE SEQUENCE [LARGE SCALE GENOMIC DNA]</scope>
    <source>
        <strain evidence="2 3">DSM 17463</strain>
    </source>
</reference>
<dbReference type="Proteomes" id="UP000193587">
    <property type="component" value="Unassembled WGS sequence"/>
</dbReference>
<feature type="compositionally biased region" description="Low complexity" evidence="1">
    <location>
        <begin position="286"/>
        <end position="299"/>
    </location>
</feature>
<feature type="region of interest" description="Disordered" evidence="1">
    <location>
        <begin position="263"/>
        <end position="299"/>
    </location>
</feature>
<evidence type="ECO:0000313" key="3">
    <source>
        <dbReference type="Proteomes" id="UP000193587"/>
    </source>
</evidence>
<sequence length="299" mass="32652">MRSIIAVVPTGIAGNPYYFQSEEQFVDEVMAELQSLASVTGSISEVIVRGSYELAEVLDEHTSDDLEVDSFSMDFRMFLDDEGNDDPSVEGVIDGGAPMAEIVADVHDLSEAEQADFDLSDRDDRDLVDVDVLNELEDRDGGVARIGSAKAKAKARATEMIVDDYYDYTETADHTLILEDSTDAYEDAARDVRGHHNWSKYPSSCDGKVRSVSLTSGEDGALNWTHALLNRNQIEEDELSDSQLQRLRATLDEDTFNALLDADYETGADDEASEPAAEPEQRGRPAAEAAAVAGKPADD</sequence>
<feature type="compositionally biased region" description="Acidic residues" evidence="1">
    <location>
        <begin position="263"/>
        <end position="273"/>
    </location>
</feature>
<dbReference type="AlphaFoldDB" id="A0A1X4G4A0"/>
<organism evidence="2 3">
    <name type="scientific">Halorubrum ezzemoulense DSM 17463</name>
    <dbReference type="NCBI Taxonomy" id="1121945"/>
    <lineage>
        <taxon>Archaea</taxon>
        <taxon>Methanobacteriati</taxon>
        <taxon>Methanobacteriota</taxon>
        <taxon>Stenosarchaea group</taxon>
        <taxon>Halobacteria</taxon>
        <taxon>Halobacteriales</taxon>
        <taxon>Haloferacaceae</taxon>
        <taxon>Halorubrum</taxon>
    </lineage>
</organism>
<evidence type="ECO:0000256" key="1">
    <source>
        <dbReference type="SAM" id="MobiDB-lite"/>
    </source>
</evidence>
<gene>
    <name evidence="2" type="ORF">B9H04_17430</name>
</gene>
<dbReference type="EMBL" id="NEDJ01000125">
    <property type="protein sequence ID" value="OSO89358.1"/>
    <property type="molecule type" value="Genomic_DNA"/>
</dbReference>
<accession>A0A1X4G4A0</accession>
<dbReference type="RefSeq" id="WP_049933039.1">
    <property type="nucleotide sequence ID" value="NZ_ATXS01000021.1"/>
</dbReference>
<comment type="caution">
    <text evidence="2">The sequence shown here is derived from an EMBL/GenBank/DDBJ whole genome shotgun (WGS) entry which is preliminary data.</text>
</comment>
<proteinExistence type="predicted"/>
<name>A0A1X4G4A0_HALEZ</name>
<protein>
    <submittedName>
        <fullName evidence="2">Uncharacterized protein</fullName>
    </submittedName>
</protein>
<evidence type="ECO:0000313" key="2">
    <source>
        <dbReference type="EMBL" id="OSO89358.1"/>
    </source>
</evidence>